<comment type="caution">
    <text evidence="6">The sequence shown here is derived from an EMBL/GenBank/DDBJ whole genome shotgun (WGS) entry which is preliminary data.</text>
</comment>
<dbReference type="EMBL" id="JQAT01000003">
    <property type="protein sequence ID" value="KRN28342.1"/>
    <property type="molecule type" value="Genomic_DNA"/>
</dbReference>
<dbReference type="GO" id="GO:0008422">
    <property type="term" value="F:beta-glucosidase activity"/>
    <property type="evidence" value="ECO:0007669"/>
    <property type="project" value="TreeGrafter"/>
</dbReference>
<keyword evidence="3" id="KW-0326">Glycosidase</keyword>
<sequence length="444" mass="51055">MQTEGGWDADGKGKSVYDIRPATADTSDWKFANDNYHHYTEDFDLMAAEGMNCYRFQISWSRVNPTGDGAWNQAGIDYYSRFIDDLIKRGIQPMICLYHFDMPLALAEKYDGFMDRHVVDAFVRYGKKMIDEFGDRVKYWITFNEQNLYFMPGASVIAGSSKAPHTADTLYTIAHHIMLAHSQVVAYLHKTTHDQIGGMLAYAEFYPATCKPADVQAVRKTDEFLNRDLLDVFVHGHYSNEVLTYVKNHHINMDWQDGDEKILGATTSDFLAFSYYRSSTINSDLIPDDTLVNEWPNKGDQANPYLKTSEWGWQIDPTGFRDVIDKLYDQYGVPIFPIENGIGVREEYNGTQIQDDYRIDYHRAHIQAMEDAMFEDGVPVIGYLGWGLIDILSSHGDMNKRYGMVYVNRTNHDLKDMKRIPKKSYYWFEKVIKSNGADLGSDAK</sequence>
<protein>
    <recommendedName>
        <fullName evidence="9">6-phospho-beta-glucosidase</fullName>
    </recommendedName>
</protein>
<dbReference type="Gene3D" id="3.20.20.80">
    <property type="entry name" value="Glycosidases"/>
    <property type="match status" value="1"/>
</dbReference>
<dbReference type="AlphaFoldDB" id="A0A0R2G4W5"/>
<evidence type="ECO:0000256" key="1">
    <source>
        <dbReference type="ARBA" id="ARBA00010838"/>
    </source>
</evidence>
<organism evidence="6 7">
    <name type="scientific">Lactobacillus selangorensis</name>
    <dbReference type="NCBI Taxonomy" id="81857"/>
    <lineage>
        <taxon>Bacteria</taxon>
        <taxon>Bacillati</taxon>
        <taxon>Bacillota</taxon>
        <taxon>Bacilli</taxon>
        <taxon>Lactobacillales</taxon>
        <taxon>Lactobacillaceae</taxon>
        <taxon>Lactobacillus</taxon>
    </lineage>
</organism>
<dbReference type="PANTHER" id="PTHR10353">
    <property type="entry name" value="GLYCOSYL HYDROLASE"/>
    <property type="match status" value="1"/>
</dbReference>
<dbReference type="PANTHER" id="PTHR10353:SF122">
    <property type="entry name" value="6-PHOSPHO-BETA-GLUCOSIDASE ASCB-RELATED"/>
    <property type="match status" value="1"/>
</dbReference>
<dbReference type="Proteomes" id="UP000051645">
    <property type="component" value="Unassembled WGS sequence"/>
</dbReference>
<dbReference type="GO" id="GO:0005829">
    <property type="term" value="C:cytosol"/>
    <property type="evidence" value="ECO:0007669"/>
    <property type="project" value="TreeGrafter"/>
</dbReference>
<proteinExistence type="inferred from homology"/>
<accession>A0A0R2G4W5</accession>
<evidence type="ECO:0000313" key="6">
    <source>
        <dbReference type="EMBL" id="KRN31844.1"/>
    </source>
</evidence>
<dbReference type="STRING" id="81857.IV38_GL001341"/>
<evidence type="ECO:0000256" key="4">
    <source>
        <dbReference type="RuleBase" id="RU003690"/>
    </source>
</evidence>
<evidence type="ECO:0000313" key="8">
    <source>
        <dbReference type="Proteomes" id="UP000051751"/>
    </source>
</evidence>
<gene>
    <name evidence="5" type="ORF">IV38_GL001341</name>
    <name evidence="6" type="ORF">IV40_GL001128</name>
</gene>
<keyword evidence="7" id="KW-1185">Reference proteome</keyword>
<dbReference type="InterPro" id="IPR001360">
    <property type="entry name" value="Glyco_hydro_1"/>
</dbReference>
<dbReference type="InterPro" id="IPR017853">
    <property type="entry name" value="GH"/>
</dbReference>
<keyword evidence="2" id="KW-0378">Hydrolase</keyword>
<dbReference type="EMBL" id="JQAZ01000003">
    <property type="protein sequence ID" value="KRN31844.1"/>
    <property type="molecule type" value="Genomic_DNA"/>
</dbReference>
<evidence type="ECO:0000313" key="5">
    <source>
        <dbReference type="EMBL" id="KRN28342.1"/>
    </source>
</evidence>
<dbReference type="Pfam" id="PF00232">
    <property type="entry name" value="Glyco_hydro_1"/>
    <property type="match status" value="1"/>
</dbReference>
<dbReference type="FunFam" id="3.20.20.80:FF:000004">
    <property type="entry name" value="Beta-glucosidase 6-phospho-beta-glucosidase"/>
    <property type="match status" value="1"/>
</dbReference>
<evidence type="ECO:0000256" key="3">
    <source>
        <dbReference type="ARBA" id="ARBA00023295"/>
    </source>
</evidence>
<dbReference type="PRINTS" id="PR00131">
    <property type="entry name" value="GLHYDRLASE1"/>
</dbReference>
<comment type="similarity">
    <text evidence="1 4">Belongs to the glycosyl hydrolase 1 family.</text>
</comment>
<dbReference type="PATRIC" id="fig|81857.3.peg.1350"/>
<reference evidence="7 8" key="1">
    <citation type="journal article" date="2015" name="Genome Announc.">
        <title>Expanding the biotechnology potential of lactobacilli through comparative genomics of 213 strains and associated genera.</title>
        <authorList>
            <person name="Sun Z."/>
            <person name="Harris H.M."/>
            <person name="McCann A."/>
            <person name="Guo C."/>
            <person name="Argimon S."/>
            <person name="Zhang W."/>
            <person name="Yang X."/>
            <person name="Jeffery I.B."/>
            <person name="Cooney J.C."/>
            <person name="Kagawa T.F."/>
            <person name="Liu W."/>
            <person name="Song Y."/>
            <person name="Salvetti E."/>
            <person name="Wrobel A."/>
            <person name="Rasinkangas P."/>
            <person name="Parkhill J."/>
            <person name="Rea M.C."/>
            <person name="O'Sullivan O."/>
            <person name="Ritari J."/>
            <person name="Douillard F.P."/>
            <person name="Paul Ross R."/>
            <person name="Yang R."/>
            <person name="Briner A.E."/>
            <person name="Felis G.E."/>
            <person name="de Vos W.M."/>
            <person name="Barrangou R."/>
            <person name="Klaenhammer T.R."/>
            <person name="Caufield P.W."/>
            <person name="Cui Y."/>
            <person name="Zhang H."/>
            <person name="O'Toole P.W."/>
        </authorList>
    </citation>
    <scope>NUCLEOTIDE SEQUENCE [LARGE SCALE GENOMIC DNA]</scope>
    <source>
        <strain evidence="5 8">ATCC BAA-66</strain>
        <strain evidence="6 7">DSM 13344</strain>
    </source>
</reference>
<dbReference type="SUPFAM" id="SSF51445">
    <property type="entry name" value="(Trans)glycosidases"/>
    <property type="match status" value="1"/>
</dbReference>
<evidence type="ECO:0000256" key="2">
    <source>
        <dbReference type="ARBA" id="ARBA00022801"/>
    </source>
</evidence>
<evidence type="ECO:0000313" key="7">
    <source>
        <dbReference type="Proteomes" id="UP000051645"/>
    </source>
</evidence>
<name>A0A0R2G4W5_9LACO</name>
<evidence type="ECO:0008006" key="9">
    <source>
        <dbReference type="Google" id="ProtNLM"/>
    </source>
</evidence>
<dbReference type="Proteomes" id="UP000051751">
    <property type="component" value="Unassembled WGS sequence"/>
</dbReference>
<dbReference type="GO" id="GO:0016052">
    <property type="term" value="P:carbohydrate catabolic process"/>
    <property type="evidence" value="ECO:0007669"/>
    <property type="project" value="TreeGrafter"/>
</dbReference>